<gene>
    <name evidence="2" type="ORF">FEK34_28340</name>
</gene>
<dbReference type="AlphaFoldDB" id="A0A5R8NBP9"/>
<evidence type="ECO:0000313" key="3">
    <source>
        <dbReference type="Proteomes" id="UP000306378"/>
    </source>
</evidence>
<accession>A0A5R8NBP9</accession>
<evidence type="ECO:0000256" key="1">
    <source>
        <dbReference type="SAM" id="Phobius"/>
    </source>
</evidence>
<sequence>MDIALDTVPWDLVSAAGMFAFLTWMVATGRLVPRATVDRLLGDSQARIAYMETESTENRATIGSLVAQNAELSASGRLSVALLQSINGHTAQSGSGDVAPTVQE</sequence>
<evidence type="ECO:0000313" key="2">
    <source>
        <dbReference type="EMBL" id="TLF72933.1"/>
    </source>
</evidence>
<keyword evidence="1" id="KW-0812">Transmembrane</keyword>
<name>A0A5R8NBP9_9NOCA</name>
<keyword evidence="1" id="KW-0472">Membrane</keyword>
<protein>
    <submittedName>
        <fullName evidence="2">Uncharacterized protein</fullName>
    </submittedName>
</protein>
<reference evidence="2 3" key="1">
    <citation type="submission" date="2019-05" db="EMBL/GenBank/DDBJ databases">
        <title>Genomes sequences of two Nocardia cyriacigeorgica environmental isolates, type strains Nocardia asteroides ATCC 19247 and Nocardia cyriacigeorgica DSM 44484.</title>
        <authorList>
            <person name="Vautrin F."/>
            <person name="Bergeron E."/>
            <person name="Dubost A."/>
            <person name="Abrouk D."/>
            <person name="Rodriguez Nava V."/>
            <person name="Pujic P."/>
        </authorList>
    </citation>
    <scope>NUCLEOTIDE SEQUENCE [LARGE SCALE GENOMIC DNA]</scope>
    <source>
        <strain evidence="2 3">EML 446</strain>
    </source>
</reference>
<keyword evidence="1" id="KW-1133">Transmembrane helix</keyword>
<comment type="caution">
    <text evidence="2">The sequence shown here is derived from an EMBL/GenBank/DDBJ whole genome shotgun (WGS) entry which is preliminary data.</text>
</comment>
<dbReference type="RefSeq" id="WP_138452849.1">
    <property type="nucleotide sequence ID" value="NZ_VBUT01000014.1"/>
</dbReference>
<dbReference type="Proteomes" id="UP000306378">
    <property type="component" value="Unassembled WGS sequence"/>
</dbReference>
<organism evidence="2 3">
    <name type="scientific">Nocardia cyriacigeorgica</name>
    <dbReference type="NCBI Taxonomy" id="135487"/>
    <lineage>
        <taxon>Bacteria</taxon>
        <taxon>Bacillati</taxon>
        <taxon>Actinomycetota</taxon>
        <taxon>Actinomycetes</taxon>
        <taxon>Mycobacteriales</taxon>
        <taxon>Nocardiaceae</taxon>
        <taxon>Nocardia</taxon>
    </lineage>
</organism>
<feature type="transmembrane region" description="Helical" evidence="1">
    <location>
        <begin position="12"/>
        <end position="32"/>
    </location>
</feature>
<proteinExistence type="predicted"/>
<dbReference type="EMBL" id="VBUT01000014">
    <property type="protein sequence ID" value="TLF72933.1"/>
    <property type="molecule type" value="Genomic_DNA"/>
</dbReference>